<dbReference type="InterPro" id="IPR050130">
    <property type="entry name" value="ClpA_ClpB"/>
</dbReference>
<evidence type="ECO:0000256" key="5">
    <source>
        <dbReference type="ARBA" id="ARBA00023186"/>
    </source>
</evidence>
<evidence type="ECO:0000313" key="9">
    <source>
        <dbReference type="EMBL" id="WAJ69283.1"/>
    </source>
</evidence>
<dbReference type="PROSITE" id="PS00871">
    <property type="entry name" value="CLPAB_2"/>
    <property type="match status" value="1"/>
</dbReference>
<dbReference type="RefSeq" id="WP_268073479.1">
    <property type="nucleotide sequence ID" value="NZ_CP109965.1"/>
</dbReference>
<dbReference type="PANTHER" id="PTHR11638:SF111">
    <property type="entry name" value="ATP-DEPENDENT CLP PROTEASE ATP-BINDING SUBUNIT CLPA"/>
    <property type="match status" value="1"/>
</dbReference>
<sequence>MLNKDLEQTLNEAFRQARENRHEFMTVEHLLLALLNNPAAKESLVACGAPLETIESELASFIDETTPLIPENEQDRETQPTLGFQRVLQRAVFHVQSSGKTEVTGANVLVAIFSEQESQAVYLLKKSDVNRLDVVNFISHGIRKTEGEDNFDGASIDEEHVDEVQSEEGSVLRSFSTNLNKEAEKGKIDPLIGRDQELERTIQVLCRRRKNNPLLVGEAGVGKTAIAEGLAYRIVHEDVPEVIADATIYSLDMGGLLAGTKYRGDFEKRFKSLLKELERDEKAILFIDEIHTIIGAGAASGGVLDASNLLKPLLSGGKIKCMGSTTYQEFQGIFEKDRALVRRFQKVDVVEPSVDDTTKILMGLKSRYESHHGVRYTAKAVRAAAELSAKYMNERRLPDKAIDIIDEAGASQRLAAPSKRKKTISVNDIEMIIAKMARIPEKSVSSSDKDLLKNLERNLKMMVFGQNLAIETLTSAIRLSRSGLQDEGKPVGSFLFAGPTGVGKTEVTQQLAKIMGVELIRIDMSEYMERHAVSRLIGAPPGYVGYEQGGLLTDQVIKHPHSVVLLDEIEKAHPDVFNILLQVMDHGTLTDNNGRKADFRNVVMVMTTNAGVQETTKKSIGFQQQDHSSDAMNEINRTFSPEFRNRLDNTIWFNHLTPDIIVQVVDKFVAELETLLDKKGVSLILQSDAREWLAEKGYDKAMGARPMARVIQEHLKKPLANELLFGKLIKGGNVVISVNGDELQFQYEDCAAEAEHH</sequence>
<dbReference type="PROSITE" id="PS00870">
    <property type="entry name" value="CLPAB_1"/>
    <property type="match status" value="1"/>
</dbReference>
<dbReference type="EMBL" id="CP109965">
    <property type="protein sequence ID" value="WAJ69283.1"/>
    <property type="molecule type" value="Genomic_DNA"/>
</dbReference>
<dbReference type="Gene3D" id="3.40.50.300">
    <property type="entry name" value="P-loop containing nucleotide triphosphate hydrolases"/>
    <property type="match status" value="2"/>
</dbReference>
<dbReference type="GO" id="GO:0005524">
    <property type="term" value="F:ATP binding"/>
    <property type="evidence" value="ECO:0007669"/>
    <property type="project" value="UniProtKB-KW"/>
</dbReference>
<dbReference type="CDD" id="cd19499">
    <property type="entry name" value="RecA-like_ClpB_Hsp104-like"/>
    <property type="match status" value="1"/>
</dbReference>
<dbReference type="Proteomes" id="UP001163726">
    <property type="component" value="Chromosome"/>
</dbReference>
<dbReference type="InterPro" id="IPR003959">
    <property type="entry name" value="ATPase_AAA_core"/>
</dbReference>
<feature type="domain" description="Clp R" evidence="8">
    <location>
        <begin position="1"/>
        <end position="145"/>
    </location>
</feature>
<proteinExistence type="inferred from homology"/>
<evidence type="ECO:0000259" key="8">
    <source>
        <dbReference type="PROSITE" id="PS51903"/>
    </source>
</evidence>
<gene>
    <name evidence="9" type="primary">clpA</name>
    <name evidence="9" type="ORF">OLW01_08795</name>
</gene>
<keyword evidence="5 7" id="KW-0143">Chaperone</keyword>
<dbReference type="InterPro" id="IPR018368">
    <property type="entry name" value="ClpA/B_CS1"/>
</dbReference>
<comment type="similarity">
    <text evidence="1 7">Belongs to the ClpA/ClpB family.</text>
</comment>
<dbReference type="InterPro" id="IPR001270">
    <property type="entry name" value="ClpA/B"/>
</dbReference>
<keyword evidence="9" id="KW-0645">Protease</keyword>
<name>A0ABY7AI48_9ALTE</name>
<keyword evidence="9" id="KW-0378">Hydrolase</keyword>
<dbReference type="InterPro" id="IPR041546">
    <property type="entry name" value="ClpA/ClpB_AAA_lid"/>
</dbReference>
<evidence type="ECO:0000256" key="6">
    <source>
        <dbReference type="PROSITE-ProRule" id="PRU01251"/>
    </source>
</evidence>
<dbReference type="CDD" id="cd00009">
    <property type="entry name" value="AAA"/>
    <property type="match status" value="1"/>
</dbReference>
<dbReference type="Gene3D" id="1.10.1780.10">
    <property type="entry name" value="Clp, N-terminal domain"/>
    <property type="match status" value="1"/>
</dbReference>
<accession>A0ABY7AI48</accession>
<dbReference type="Pfam" id="PF00004">
    <property type="entry name" value="AAA"/>
    <property type="match status" value="1"/>
</dbReference>
<protein>
    <submittedName>
        <fullName evidence="9">ATP-dependent Clp protease ATP-binding subunit ClpA</fullName>
        <ecNumber evidence="9">3.4.21.92</ecNumber>
    </submittedName>
</protein>
<dbReference type="InterPro" id="IPR028299">
    <property type="entry name" value="ClpA/B_CS2"/>
</dbReference>
<evidence type="ECO:0000256" key="7">
    <source>
        <dbReference type="RuleBase" id="RU004432"/>
    </source>
</evidence>
<keyword evidence="4 7" id="KW-0067">ATP-binding</keyword>
<keyword evidence="3 7" id="KW-0547">Nucleotide-binding</keyword>
<keyword evidence="10" id="KW-1185">Reference proteome</keyword>
<dbReference type="GO" id="GO:0004252">
    <property type="term" value="F:serine-type endopeptidase activity"/>
    <property type="evidence" value="ECO:0007669"/>
    <property type="project" value="UniProtKB-EC"/>
</dbReference>
<dbReference type="InterPro" id="IPR036628">
    <property type="entry name" value="Clp_N_dom_sf"/>
</dbReference>
<evidence type="ECO:0000256" key="4">
    <source>
        <dbReference type="ARBA" id="ARBA00022840"/>
    </source>
</evidence>
<dbReference type="InterPro" id="IPR003593">
    <property type="entry name" value="AAA+_ATPase"/>
</dbReference>
<organism evidence="9 10">
    <name type="scientific">Catenovulum adriaticum</name>
    <dbReference type="NCBI Taxonomy" id="2984846"/>
    <lineage>
        <taxon>Bacteria</taxon>
        <taxon>Pseudomonadati</taxon>
        <taxon>Pseudomonadota</taxon>
        <taxon>Gammaproteobacteria</taxon>
        <taxon>Alteromonadales</taxon>
        <taxon>Alteromonadaceae</taxon>
        <taxon>Catenovulum</taxon>
    </lineage>
</organism>
<dbReference type="SUPFAM" id="SSF81923">
    <property type="entry name" value="Double Clp-N motif"/>
    <property type="match status" value="1"/>
</dbReference>
<dbReference type="Pfam" id="PF17871">
    <property type="entry name" value="AAA_lid_9"/>
    <property type="match status" value="1"/>
</dbReference>
<keyword evidence="2 6" id="KW-0677">Repeat</keyword>
<dbReference type="InterPro" id="IPR004176">
    <property type="entry name" value="Clp_R_N"/>
</dbReference>
<dbReference type="Pfam" id="PF02861">
    <property type="entry name" value="Clp_N"/>
    <property type="match status" value="1"/>
</dbReference>
<evidence type="ECO:0000256" key="1">
    <source>
        <dbReference type="ARBA" id="ARBA00008675"/>
    </source>
</evidence>
<dbReference type="InterPro" id="IPR027417">
    <property type="entry name" value="P-loop_NTPase"/>
</dbReference>
<dbReference type="PRINTS" id="PR00300">
    <property type="entry name" value="CLPPROTEASEA"/>
</dbReference>
<dbReference type="InterPro" id="IPR013461">
    <property type="entry name" value="ClpA"/>
</dbReference>
<evidence type="ECO:0000313" key="10">
    <source>
        <dbReference type="Proteomes" id="UP001163726"/>
    </source>
</evidence>
<dbReference type="PROSITE" id="PS51903">
    <property type="entry name" value="CLP_R"/>
    <property type="match status" value="1"/>
</dbReference>
<dbReference type="SMART" id="SM00382">
    <property type="entry name" value="AAA"/>
    <property type="match status" value="2"/>
</dbReference>
<dbReference type="PANTHER" id="PTHR11638">
    <property type="entry name" value="ATP-DEPENDENT CLP PROTEASE"/>
    <property type="match status" value="1"/>
</dbReference>
<dbReference type="EC" id="3.4.21.92" evidence="9"/>
<dbReference type="InterPro" id="IPR019489">
    <property type="entry name" value="Clp_ATPase_C"/>
</dbReference>
<evidence type="ECO:0000256" key="3">
    <source>
        <dbReference type="ARBA" id="ARBA00022741"/>
    </source>
</evidence>
<evidence type="ECO:0000256" key="2">
    <source>
        <dbReference type="ARBA" id="ARBA00022737"/>
    </source>
</evidence>
<dbReference type="GO" id="GO:0006508">
    <property type="term" value="P:proteolysis"/>
    <property type="evidence" value="ECO:0007669"/>
    <property type="project" value="UniProtKB-KW"/>
</dbReference>
<dbReference type="SUPFAM" id="SSF52540">
    <property type="entry name" value="P-loop containing nucleoside triphosphate hydrolases"/>
    <property type="match status" value="2"/>
</dbReference>
<dbReference type="Pfam" id="PF10431">
    <property type="entry name" value="ClpB_D2-small"/>
    <property type="match status" value="1"/>
</dbReference>
<dbReference type="Gene3D" id="1.10.8.60">
    <property type="match status" value="2"/>
</dbReference>
<dbReference type="SMART" id="SM01086">
    <property type="entry name" value="ClpB_D2-small"/>
    <property type="match status" value="1"/>
</dbReference>
<dbReference type="NCBIfam" id="NF008263">
    <property type="entry name" value="PRK11034.1"/>
    <property type="match status" value="1"/>
</dbReference>
<reference evidence="9" key="1">
    <citation type="submission" date="2022-10" db="EMBL/GenBank/DDBJ databases">
        <title>Catenovulum adriacola sp. nov. isolated in the Harbour of Susak.</title>
        <authorList>
            <person name="Schoch T."/>
            <person name="Reich S.J."/>
            <person name="Stoeferle S."/>
            <person name="Flaiz M."/>
            <person name="Kazda M."/>
            <person name="Riedel C.U."/>
            <person name="Duerre P."/>
        </authorList>
    </citation>
    <scope>NUCLEOTIDE SEQUENCE</scope>
    <source>
        <strain evidence="9">TS8</strain>
    </source>
</reference>
<dbReference type="Pfam" id="PF07724">
    <property type="entry name" value="AAA_2"/>
    <property type="match status" value="1"/>
</dbReference>
<dbReference type="NCBIfam" id="TIGR02639">
    <property type="entry name" value="ClpA"/>
    <property type="match status" value="1"/>
</dbReference>